<dbReference type="GO" id="GO:0030422">
    <property type="term" value="P:siRNA processing"/>
    <property type="evidence" value="ECO:0007669"/>
    <property type="project" value="TreeGrafter"/>
</dbReference>
<dbReference type="AlphaFoldDB" id="A0A2N3N0X5"/>
<protein>
    <recommendedName>
        <fullName evidence="1">RNA-dependent RNA polymerase</fullName>
        <ecNumber evidence="1">2.7.7.48</ecNumber>
    </recommendedName>
</protein>
<dbReference type="EMBL" id="NLAX01001139">
    <property type="protein sequence ID" value="PKS06062.1"/>
    <property type="molecule type" value="Genomic_DNA"/>
</dbReference>
<dbReference type="InParanoid" id="A0A2N3N0X5"/>
<dbReference type="InterPro" id="IPR007855">
    <property type="entry name" value="RDRP"/>
</dbReference>
<dbReference type="OrthoDB" id="10055769at2759"/>
<comment type="similarity">
    <text evidence="1">Belongs to the RdRP family.</text>
</comment>
<dbReference type="PANTHER" id="PTHR23079:SF14">
    <property type="entry name" value="RNA-DEPENDENT RNA POLYMERASE"/>
    <property type="match status" value="1"/>
</dbReference>
<reference evidence="3 4" key="1">
    <citation type="journal article" date="2017" name="G3 (Bethesda)">
        <title>First Draft Genome Sequence of the Pathogenic Fungus Lomentospora prolificans (Formerly Scedosporium prolificans).</title>
        <authorList>
            <person name="Luo R."/>
            <person name="Zimin A."/>
            <person name="Workman R."/>
            <person name="Fan Y."/>
            <person name="Pertea G."/>
            <person name="Grossman N."/>
            <person name="Wear M.P."/>
            <person name="Jia B."/>
            <person name="Miller H."/>
            <person name="Casadevall A."/>
            <person name="Timp W."/>
            <person name="Zhang S.X."/>
            <person name="Salzberg S.L."/>
        </authorList>
    </citation>
    <scope>NUCLEOTIDE SEQUENCE [LARGE SCALE GENOMIC DNA]</scope>
    <source>
        <strain evidence="3 4">JHH-5317</strain>
    </source>
</reference>
<dbReference type="Pfam" id="PF05183">
    <property type="entry name" value="RdRP"/>
    <property type="match status" value="1"/>
</dbReference>
<feature type="domain" description="RDRP core" evidence="2">
    <location>
        <begin position="1"/>
        <end position="468"/>
    </location>
</feature>
<dbReference type="PANTHER" id="PTHR23079">
    <property type="entry name" value="RNA-DEPENDENT RNA POLYMERASE"/>
    <property type="match status" value="1"/>
</dbReference>
<organism evidence="3 4">
    <name type="scientific">Lomentospora prolificans</name>
    <dbReference type="NCBI Taxonomy" id="41688"/>
    <lineage>
        <taxon>Eukaryota</taxon>
        <taxon>Fungi</taxon>
        <taxon>Dikarya</taxon>
        <taxon>Ascomycota</taxon>
        <taxon>Pezizomycotina</taxon>
        <taxon>Sordariomycetes</taxon>
        <taxon>Hypocreomycetidae</taxon>
        <taxon>Microascales</taxon>
        <taxon>Microascaceae</taxon>
        <taxon>Lomentospora</taxon>
    </lineage>
</organism>
<proteinExistence type="inferred from homology"/>
<accession>A0A2N3N0X5</accession>
<gene>
    <name evidence="3" type="ORF">jhhlp_007896</name>
</gene>
<dbReference type="InterPro" id="IPR057596">
    <property type="entry name" value="RDRP_core"/>
</dbReference>
<keyword evidence="1" id="KW-0808">Transferase</keyword>
<evidence type="ECO:0000259" key="2">
    <source>
        <dbReference type="Pfam" id="PF05183"/>
    </source>
</evidence>
<keyword evidence="4" id="KW-1185">Reference proteome</keyword>
<evidence type="ECO:0000256" key="1">
    <source>
        <dbReference type="RuleBase" id="RU363098"/>
    </source>
</evidence>
<dbReference type="GO" id="GO:0003723">
    <property type="term" value="F:RNA binding"/>
    <property type="evidence" value="ECO:0007669"/>
    <property type="project" value="UniProtKB-KW"/>
</dbReference>
<evidence type="ECO:0000313" key="3">
    <source>
        <dbReference type="EMBL" id="PKS06062.1"/>
    </source>
</evidence>
<evidence type="ECO:0000313" key="4">
    <source>
        <dbReference type="Proteomes" id="UP000233524"/>
    </source>
</evidence>
<dbReference type="Proteomes" id="UP000233524">
    <property type="component" value="Unassembled WGS sequence"/>
</dbReference>
<dbReference type="GO" id="GO:0003968">
    <property type="term" value="F:RNA-directed RNA polymerase activity"/>
    <property type="evidence" value="ECO:0007669"/>
    <property type="project" value="UniProtKB-KW"/>
</dbReference>
<dbReference type="STRING" id="41688.A0A2N3N0X5"/>
<comment type="caution">
    <text evidence="3">The sequence shown here is derived from an EMBL/GenBank/DDBJ whole genome shotgun (WGS) entry which is preliminary data.</text>
</comment>
<name>A0A2N3N0X5_9PEZI</name>
<dbReference type="EC" id="2.7.7.48" evidence="1"/>
<comment type="catalytic activity">
    <reaction evidence="1">
        <text>RNA(n) + a ribonucleoside 5'-triphosphate = RNA(n+1) + diphosphate</text>
        <dbReference type="Rhea" id="RHEA:21248"/>
        <dbReference type="Rhea" id="RHEA-COMP:14527"/>
        <dbReference type="Rhea" id="RHEA-COMP:17342"/>
        <dbReference type="ChEBI" id="CHEBI:33019"/>
        <dbReference type="ChEBI" id="CHEBI:61557"/>
        <dbReference type="ChEBI" id="CHEBI:140395"/>
        <dbReference type="EC" id="2.7.7.48"/>
    </reaction>
</comment>
<dbReference type="GO" id="GO:0031380">
    <property type="term" value="C:nuclear RNA-directed RNA polymerase complex"/>
    <property type="evidence" value="ECO:0007669"/>
    <property type="project" value="TreeGrafter"/>
</dbReference>
<dbReference type="VEuPathDB" id="FungiDB:jhhlp_007896"/>
<keyword evidence="1" id="KW-0696">RNA-directed RNA polymerase</keyword>
<keyword evidence="1" id="KW-0548">Nucleotidyltransferase</keyword>
<sequence length="666" mass="75110">MNDGIGLMSRSLGHMITKELGLDLMPSGFQGRLGGAKGFWIVHSLDDRELWIDVYPSQAKWNCDYEDPGLRTFEVKEAAQPLAQGALNSQFIPILEDRALDRVRMRNKMATLAQRTVKNTLEEFVKATDSPELLYSLAHKIDSFRREGDLQGHTSFLAGLPNSDSEAVKFLVDGGFDVKSSPFLQKLVEKMAKHTCRSLRNKIRIQVPRSTYAFMVVDFSGVLEEGEVHMAFSTPFITDGETTNELHGHDVLVARNPAHFPSDIQRVKVVYNLGLRHLKDVIVFSRKGDVPLAQLLSGGDYDGDKAWVCWDHEIVENFVKTPVPERKEQFERLLYGEGYLHKSTQTLQEMLSECGKDSHDGAFELIARSFIFNMRPNLVGMCTSTKDRVCYQANSISGDDAILLSTLAGELVDQAKQGITFTQEAFRRLCVKHIKARTGYNHPPQYKGEVFWGKHPATHILDWLKFSVVQPAINEELNGFMTSLPSSNGSMNLHDPHLTYHYREVQHLANVSKVYSLLQSALERELRALYDLWKNTVPGTSGIEFRNRVEIVHQKWLAIRPPDACLEDKILQTQLFGARGDCPDSHSLWGKVKASATYTMFFDRPSFPFRIAGRQLQAIKAERCTTLHNGGGVAPVSVVPWMYMIHRPNNKLINEMVARNSAAECA</sequence>
<keyword evidence="1" id="KW-0694">RNA-binding</keyword>